<dbReference type="InterPro" id="IPR013211">
    <property type="entry name" value="LVIVD"/>
</dbReference>
<reference evidence="2 3" key="1">
    <citation type="submission" date="2020-04" db="EMBL/GenBank/DDBJ databases">
        <title>Draft genome of Pyxidicoccus fallax type strain.</title>
        <authorList>
            <person name="Whitworth D.E."/>
        </authorList>
    </citation>
    <scope>NUCLEOTIDE SEQUENCE [LARGE SCALE GENOMIC DNA]</scope>
    <source>
        <strain evidence="2 3">DSM 14698</strain>
    </source>
</reference>
<dbReference type="SUPFAM" id="SSF101908">
    <property type="entry name" value="Putative isomerase YbhE"/>
    <property type="match status" value="1"/>
</dbReference>
<evidence type="ECO:0000313" key="3">
    <source>
        <dbReference type="Proteomes" id="UP000518300"/>
    </source>
</evidence>
<proteinExistence type="predicted"/>
<gene>
    <name evidence="2" type="ORF">HG543_41700</name>
</gene>
<organism evidence="2 3">
    <name type="scientific">Pyxidicoccus fallax</name>
    <dbReference type="NCBI Taxonomy" id="394095"/>
    <lineage>
        <taxon>Bacteria</taxon>
        <taxon>Pseudomonadati</taxon>
        <taxon>Myxococcota</taxon>
        <taxon>Myxococcia</taxon>
        <taxon>Myxococcales</taxon>
        <taxon>Cystobacterineae</taxon>
        <taxon>Myxococcaceae</taxon>
        <taxon>Pyxidicoccus</taxon>
    </lineage>
</organism>
<sequence>MPSARAALTVLLACAVSTLGCSDAGEQPWDGSYIPLEERGDWVDTGPLSTCGVLEEGGAACGSLESFDLRQCRRGTLKSLERWGIFRAELRYAPRDSETRGRAGSGGFKLGPGGVPESVFGVPPVAGLWDSRTLLLSGREGDTLYTFVGCNAVDEHVLTGCFSVCRNGRLEQSATFRAERMMRFEGEREASGGLRLLSESSVRIGRPVDVHVSGSHAYVVSRKHAGRPGGLTIFDVSDPSAPVLVGSLSPEGADWRNAVSGEGTLYVATANHGVAVVDISQPSAPTLRSHVPGGPLPVSGVNVAGERLYAIVESPEPGTLVFDISEPGTPHFLVGSMREAREPNRLYSGRGATPYEGRLYINHQSQGLKVVDGRDPSQLSLLGKYTYPYARSAASAVGTFASRIVAFELGRGPGARLRVLDATVPSNILKMSEYGLRHVVSPHTLQLRGSRLYLTYHHEGLRVLDVSNPSRPSELAYFNSFRETDPGRGDGADEGAAGLHVPGDGYVYVVDTARGLLVLNELR</sequence>
<evidence type="ECO:0000259" key="1">
    <source>
        <dbReference type="PROSITE" id="PS50006"/>
    </source>
</evidence>
<dbReference type="InterPro" id="IPR000253">
    <property type="entry name" value="FHA_dom"/>
</dbReference>
<dbReference type="PROSITE" id="PS50006">
    <property type="entry name" value="FHA_DOMAIN"/>
    <property type="match status" value="1"/>
</dbReference>
<dbReference type="AlphaFoldDB" id="A0A848LV31"/>
<keyword evidence="3" id="KW-1185">Reference proteome</keyword>
<dbReference type="Proteomes" id="UP000518300">
    <property type="component" value="Unassembled WGS sequence"/>
</dbReference>
<dbReference type="RefSeq" id="WP_169350513.1">
    <property type="nucleotide sequence ID" value="NZ_JABBJJ010000313.1"/>
</dbReference>
<dbReference type="PROSITE" id="PS51257">
    <property type="entry name" value="PROKAR_LIPOPROTEIN"/>
    <property type="match status" value="1"/>
</dbReference>
<dbReference type="EMBL" id="JABBJJ010000313">
    <property type="protein sequence ID" value="NMO21323.1"/>
    <property type="molecule type" value="Genomic_DNA"/>
</dbReference>
<evidence type="ECO:0000313" key="2">
    <source>
        <dbReference type="EMBL" id="NMO21323.1"/>
    </source>
</evidence>
<name>A0A848LV31_9BACT</name>
<protein>
    <recommendedName>
        <fullName evidence="1">FHA domain-containing protein</fullName>
    </recommendedName>
</protein>
<feature type="domain" description="FHA" evidence="1">
    <location>
        <begin position="202"/>
        <end position="225"/>
    </location>
</feature>
<dbReference type="Pfam" id="PF08309">
    <property type="entry name" value="LVIVD"/>
    <property type="match status" value="4"/>
</dbReference>
<accession>A0A848LV31</accession>
<comment type="caution">
    <text evidence="2">The sequence shown here is derived from an EMBL/GenBank/DDBJ whole genome shotgun (WGS) entry which is preliminary data.</text>
</comment>